<name>A0A0N5A486_PARTI</name>
<protein>
    <submittedName>
        <fullName evidence="3">Immunity protein</fullName>
    </submittedName>
</protein>
<evidence type="ECO:0000313" key="2">
    <source>
        <dbReference type="Proteomes" id="UP000038045"/>
    </source>
</evidence>
<keyword evidence="2" id="KW-1185">Reference proteome</keyword>
<keyword evidence="1" id="KW-1133">Transmembrane helix</keyword>
<dbReference type="WBParaSite" id="PTRK_0001643500.1">
    <property type="protein sequence ID" value="PTRK_0001643500.1"/>
    <property type="gene ID" value="PTRK_0001643500"/>
</dbReference>
<evidence type="ECO:0000256" key="1">
    <source>
        <dbReference type="SAM" id="Phobius"/>
    </source>
</evidence>
<dbReference type="AlphaFoldDB" id="A0A0N5A486"/>
<dbReference type="Proteomes" id="UP000038045">
    <property type="component" value="Unplaced"/>
</dbReference>
<keyword evidence="1" id="KW-0472">Membrane</keyword>
<feature type="transmembrane region" description="Helical" evidence="1">
    <location>
        <begin position="31"/>
        <end position="50"/>
    </location>
</feature>
<feature type="transmembrane region" description="Helical" evidence="1">
    <location>
        <begin position="9"/>
        <end position="25"/>
    </location>
</feature>
<organism evidence="2 3">
    <name type="scientific">Parastrongyloides trichosuri</name>
    <name type="common">Possum-specific nematode worm</name>
    <dbReference type="NCBI Taxonomy" id="131310"/>
    <lineage>
        <taxon>Eukaryota</taxon>
        <taxon>Metazoa</taxon>
        <taxon>Ecdysozoa</taxon>
        <taxon>Nematoda</taxon>
        <taxon>Chromadorea</taxon>
        <taxon>Rhabditida</taxon>
        <taxon>Tylenchina</taxon>
        <taxon>Panagrolaimomorpha</taxon>
        <taxon>Strongyloidoidea</taxon>
        <taxon>Strongyloididae</taxon>
        <taxon>Parastrongyloides</taxon>
    </lineage>
</organism>
<proteinExistence type="predicted"/>
<reference evidence="3" key="1">
    <citation type="submission" date="2017-02" db="UniProtKB">
        <authorList>
            <consortium name="WormBaseParasite"/>
        </authorList>
    </citation>
    <scope>IDENTIFICATION</scope>
</reference>
<feature type="transmembrane region" description="Helical" evidence="1">
    <location>
        <begin position="70"/>
        <end position="90"/>
    </location>
</feature>
<sequence>MKINTYQKYFYIIYSVVLIFSYLITQNNGLTGIMVLNIFYILFLIFYNFYKISIKERKFVKPINEFFPTLNSLVLLIFASLVTRLSYLIFGTAEGIINNAAHMAIGGIMLIVFIFQLLQNDFPKYNPMHCLLEKTHCN</sequence>
<feature type="transmembrane region" description="Helical" evidence="1">
    <location>
        <begin position="96"/>
        <end position="118"/>
    </location>
</feature>
<dbReference type="STRING" id="131310.A0A0N5A486"/>
<keyword evidence="1" id="KW-0812">Transmembrane</keyword>
<accession>A0A0N5A486</accession>
<evidence type="ECO:0000313" key="3">
    <source>
        <dbReference type="WBParaSite" id="PTRK_0001643500.1"/>
    </source>
</evidence>